<dbReference type="OrthoDB" id="6504903at2759"/>
<dbReference type="OMA" id="HERWESK"/>
<gene>
    <name evidence="2" type="primary">LOC113794835</name>
</gene>
<keyword evidence="1" id="KW-1185">Reference proteome</keyword>
<dbReference type="KEGG" id="dpte:113794835"/>
<dbReference type="AlphaFoldDB" id="A0A6P6Y6Z3"/>
<sequence>MKRLPTAVASARDPDYKKMLEDIDAFEKKTKHITDVGPKCFVCEKGVPVGRIRFFANQRQFYKHMYQYHFNYFEHGAKPDSSRVIIDEPSTSAIEMDEEPSTSEHLMEIDDKDRELHEYDYYEQMERYQAEKRKQEEEEEEEKIASDVDDDNIEIPFMFLNEKNLEEFEAEIRPNKSKHEPIFLKNLFRTKYKENYKQFLLDVNCWRYEENMNMQTINRIVPSTINHCLSAVPNIETNKECKEVYDNMKTLSNSPYYLNQFLELLPTYVPPEHERWESKTEFKSELRFSWVKPSKICERIFLNNKYIISQLVKESVCKQANKFEELKYSEHLNCSIERRNEMMGKLQLEFGFDDFSITNPIGVKNVNHMYMALYLSSPTIPLQYRLKKNDIFVLMLINRLEMKRAGYELNDVLKPLIEDLKNIMKNGIVKEYIDDTDQRKKMVFKICVSAVCGDNKGIYELLGFQTSFTRNTFICRICGAKAFKQELRQCKNPIDFQGVLYQNALIRDMAKTKTSDKEYGLKAECIFAGLPNLTISNIAPLDCMHDFDEGICENIIFAIIKLNKIEVNNIERAIKKIQYNEDRVKITGSHRGNLSTFKIRGTAASKFEFFCRFDEILINLKIPLVPDTIAYKLYTNAKEFAQLCHSFELNAGDIQRLKTCAEIIVDLYLSVSDDLNITPKFHNILHYWQDAAKFGSIYRNSSYKYERVHQNLMSLRENCHVQVNIDGPFQ</sequence>
<dbReference type="RefSeq" id="XP_027200781.1">
    <property type="nucleotide sequence ID" value="XM_027344980.1"/>
</dbReference>
<accession>A0A6P6Y6Z3</accession>
<dbReference type="InParanoid" id="A0A6P6Y6Z3"/>
<name>A0A6P6Y6Z3_DERPT</name>
<organism evidence="1 2">
    <name type="scientific">Dermatophagoides pteronyssinus</name>
    <name type="common">European house dust mite</name>
    <dbReference type="NCBI Taxonomy" id="6956"/>
    <lineage>
        <taxon>Eukaryota</taxon>
        <taxon>Metazoa</taxon>
        <taxon>Ecdysozoa</taxon>
        <taxon>Arthropoda</taxon>
        <taxon>Chelicerata</taxon>
        <taxon>Arachnida</taxon>
        <taxon>Acari</taxon>
        <taxon>Acariformes</taxon>
        <taxon>Sarcoptiformes</taxon>
        <taxon>Astigmata</taxon>
        <taxon>Psoroptidia</taxon>
        <taxon>Analgoidea</taxon>
        <taxon>Pyroglyphidae</taxon>
        <taxon>Dermatophagoidinae</taxon>
        <taxon>Dermatophagoides</taxon>
    </lineage>
</organism>
<dbReference type="Proteomes" id="UP000515146">
    <property type="component" value="Unplaced"/>
</dbReference>
<reference evidence="2" key="1">
    <citation type="submission" date="2025-08" db="UniProtKB">
        <authorList>
            <consortium name="RefSeq"/>
        </authorList>
    </citation>
    <scope>IDENTIFICATION</scope>
    <source>
        <strain evidence="2">Airmid</strain>
    </source>
</reference>
<evidence type="ECO:0000313" key="2">
    <source>
        <dbReference type="RefSeq" id="XP_027200781.1"/>
    </source>
</evidence>
<protein>
    <submittedName>
        <fullName evidence="2">Uncharacterized protein LOC113794835</fullName>
    </submittedName>
</protein>
<evidence type="ECO:0000313" key="1">
    <source>
        <dbReference type="Proteomes" id="UP000515146"/>
    </source>
</evidence>
<proteinExistence type="predicted"/>